<keyword evidence="2" id="KW-1185">Reference proteome</keyword>
<dbReference type="AlphaFoldDB" id="A0A074ZTB5"/>
<protein>
    <submittedName>
        <fullName evidence="1">Uncharacterized protein</fullName>
    </submittedName>
</protein>
<organism evidence="1 2">
    <name type="scientific">Opisthorchis viverrini</name>
    <name type="common">Southeast Asian liver fluke</name>
    <dbReference type="NCBI Taxonomy" id="6198"/>
    <lineage>
        <taxon>Eukaryota</taxon>
        <taxon>Metazoa</taxon>
        <taxon>Spiralia</taxon>
        <taxon>Lophotrochozoa</taxon>
        <taxon>Platyhelminthes</taxon>
        <taxon>Trematoda</taxon>
        <taxon>Digenea</taxon>
        <taxon>Opisthorchiida</taxon>
        <taxon>Opisthorchiata</taxon>
        <taxon>Opisthorchiidae</taxon>
        <taxon>Opisthorchis</taxon>
    </lineage>
</organism>
<reference evidence="1 2" key="1">
    <citation type="submission" date="2013-11" db="EMBL/GenBank/DDBJ databases">
        <title>Opisthorchis viverrini - life in the bile duct.</title>
        <authorList>
            <person name="Young N.D."/>
            <person name="Nagarajan N."/>
            <person name="Lin S.J."/>
            <person name="Korhonen P.K."/>
            <person name="Jex A.R."/>
            <person name="Hall R.S."/>
            <person name="Safavi-Hemami H."/>
            <person name="Kaewkong W."/>
            <person name="Bertrand D."/>
            <person name="Gao S."/>
            <person name="Seet Q."/>
            <person name="Wongkham S."/>
            <person name="Teh B.T."/>
            <person name="Wongkham C."/>
            <person name="Intapan P.M."/>
            <person name="Maleewong W."/>
            <person name="Yang X."/>
            <person name="Hu M."/>
            <person name="Wang Z."/>
            <person name="Hofmann A."/>
            <person name="Sternberg P.W."/>
            <person name="Tan P."/>
            <person name="Wang J."/>
            <person name="Gasser R.B."/>
        </authorList>
    </citation>
    <scope>NUCLEOTIDE SEQUENCE [LARGE SCALE GENOMIC DNA]</scope>
</reference>
<name>A0A074ZTB5_OPIVI</name>
<dbReference type="EMBL" id="KL596743">
    <property type="protein sequence ID" value="KER26620.1"/>
    <property type="molecule type" value="Genomic_DNA"/>
</dbReference>
<dbReference type="GeneID" id="20320373"/>
<gene>
    <name evidence="1" type="ORF">T265_06191</name>
</gene>
<dbReference type="RefSeq" id="XP_009169656.1">
    <property type="nucleotide sequence ID" value="XM_009171392.1"/>
</dbReference>
<proteinExistence type="predicted"/>
<sequence>MRVLWRLVVAVITGVTVAVFTFSEALQRIDPLDDCRRTLTTSKGQVIDLMTKKKKQEEAQPLPGMTYVLIETTNKMRLLMSSNLDFTQ</sequence>
<evidence type="ECO:0000313" key="2">
    <source>
        <dbReference type="Proteomes" id="UP000054324"/>
    </source>
</evidence>
<dbReference type="KEGG" id="ovi:T265_06191"/>
<dbReference type="Proteomes" id="UP000054324">
    <property type="component" value="Unassembled WGS sequence"/>
</dbReference>
<accession>A0A074ZTB5</accession>
<evidence type="ECO:0000313" key="1">
    <source>
        <dbReference type="EMBL" id="KER26620.1"/>
    </source>
</evidence>
<dbReference type="CTD" id="20320373"/>